<dbReference type="PRINTS" id="PR00473">
    <property type="entry name" value="GALCTOKINASE"/>
</dbReference>
<protein>
    <submittedName>
        <fullName evidence="14">Galactokinase</fullName>
        <ecNumber evidence="14">2.7.1.6</ecNumber>
    </submittedName>
</protein>
<keyword evidence="2" id="KW-0963">Cytoplasm</keyword>
<comment type="similarity">
    <text evidence="1">Belongs to the GHMP kinase family. GalK subfamily.</text>
</comment>
<dbReference type="PRINTS" id="PR00959">
    <property type="entry name" value="MEVGALKINASE"/>
</dbReference>
<dbReference type="PROSITE" id="PS00627">
    <property type="entry name" value="GHMP_KINASES_ATP"/>
    <property type="match status" value="1"/>
</dbReference>
<keyword evidence="4" id="KW-0479">Metal-binding</keyword>
<evidence type="ECO:0000256" key="4">
    <source>
        <dbReference type="ARBA" id="ARBA00022723"/>
    </source>
</evidence>
<dbReference type="EMBL" id="UOGD01000298">
    <property type="protein sequence ID" value="VAX25411.1"/>
    <property type="molecule type" value="Genomic_DNA"/>
</dbReference>
<dbReference type="GO" id="GO:0005829">
    <property type="term" value="C:cytosol"/>
    <property type="evidence" value="ECO:0007669"/>
    <property type="project" value="TreeGrafter"/>
</dbReference>
<dbReference type="PIRSF" id="PIRSF000530">
    <property type="entry name" value="Galactokinase"/>
    <property type="match status" value="1"/>
</dbReference>
<evidence type="ECO:0000256" key="8">
    <source>
        <dbReference type="ARBA" id="ARBA00022842"/>
    </source>
</evidence>
<keyword evidence="5" id="KW-0547">Nucleotide-binding</keyword>
<evidence type="ECO:0000256" key="5">
    <source>
        <dbReference type="ARBA" id="ARBA00022741"/>
    </source>
</evidence>
<dbReference type="InterPro" id="IPR020568">
    <property type="entry name" value="Ribosomal_Su5_D2-typ_SF"/>
</dbReference>
<dbReference type="Pfam" id="PF08544">
    <property type="entry name" value="GHMP_kinases_C"/>
    <property type="match status" value="1"/>
</dbReference>
<keyword evidence="10" id="KW-0119">Carbohydrate metabolism</keyword>
<dbReference type="GO" id="GO:0004335">
    <property type="term" value="F:galactokinase activity"/>
    <property type="evidence" value="ECO:0007669"/>
    <property type="project" value="UniProtKB-EC"/>
</dbReference>
<dbReference type="AlphaFoldDB" id="A0A3B1CFS2"/>
<evidence type="ECO:0000313" key="14">
    <source>
        <dbReference type="EMBL" id="VAX25411.1"/>
    </source>
</evidence>
<evidence type="ECO:0000256" key="6">
    <source>
        <dbReference type="ARBA" id="ARBA00022777"/>
    </source>
</evidence>
<dbReference type="GO" id="GO:0006012">
    <property type="term" value="P:galactose metabolic process"/>
    <property type="evidence" value="ECO:0007669"/>
    <property type="project" value="UniProtKB-KW"/>
</dbReference>
<evidence type="ECO:0000256" key="2">
    <source>
        <dbReference type="ARBA" id="ARBA00022490"/>
    </source>
</evidence>
<dbReference type="SUPFAM" id="SSF54211">
    <property type="entry name" value="Ribosomal protein S5 domain 2-like"/>
    <property type="match status" value="1"/>
</dbReference>
<keyword evidence="6 14" id="KW-0418">Kinase</keyword>
<dbReference type="PANTHER" id="PTHR10457">
    <property type="entry name" value="MEVALONATE KINASE/GALACTOKINASE"/>
    <property type="match status" value="1"/>
</dbReference>
<dbReference type="InterPro" id="IPR013750">
    <property type="entry name" value="GHMP_kinase_C_dom"/>
</dbReference>
<dbReference type="InterPro" id="IPR000705">
    <property type="entry name" value="Galactokinase"/>
</dbReference>
<evidence type="ECO:0000256" key="3">
    <source>
        <dbReference type="ARBA" id="ARBA00022679"/>
    </source>
</evidence>
<dbReference type="InterPro" id="IPR022963">
    <property type="entry name" value="Galactokinase_bac"/>
</dbReference>
<dbReference type="InterPro" id="IPR014721">
    <property type="entry name" value="Ribsml_uS5_D2-typ_fold_subgr"/>
</dbReference>
<evidence type="ECO:0000256" key="1">
    <source>
        <dbReference type="ARBA" id="ARBA00006566"/>
    </source>
</evidence>
<evidence type="ECO:0000256" key="10">
    <source>
        <dbReference type="ARBA" id="ARBA00023277"/>
    </source>
</evidence>
<dbReference type="InterPro" id="IPR006204">
    <property type="entry name" value="GHMP_kinase_N_dom"/>
</dbReference>
<name>A0A3B1CFS2_9ZZZZ</name>
<dbReference type="GO" id="GO:0046872">
    <property type="term" value="F:metal ion binding"/>
    <property type="evidence" value="ECO:0007669"/>
    <property type="project" value="UniProtKB-KW"/>
</dbReference>
<dbReference type="FunFam" id="3.30.70.890:FF:000001">
    <property type="entry name" value="Galactokinase"/>
    <property type="match status" value="1"/>
</dbReference>
<dbReference type="InterPro" id="IPR036554">
    <property type="entry name" value="GHMP_kinase_C_sf"/>
</dbReference>
<proteinExistence type="inferred from homology"/>
<evidence type="ECO:0000259" key="11">
    <source>
        <dbReference type="Pfam" id="PF00288"/>
    </source>
</evidence>
<keyword evidence="9" id="KW-0299">Galactose metabolism</keyword>
<keyword evidence="3 14" id="KW-0808">Transferase</keyword>
<dbReference type="PANTHER" id="PTHR10457:SF7">
    <property type="entry name" value="GALACTOKINASE-RELATED"/>
    <property type="match status" value="1"/>
</dbReference>
<dbReference type="Gene3D" id="3.30.70.890">
    <property type="entry name" value="GHMP kinase, C-terminal domain"/>
    <property type="match status" value="1"/>
</dbReference>
<dbReference type="HAMAP" id="MF_00246">
    <property type="entry name" value="Galactokinase"/>
    <property type="match status" value="1"/>
</dbReference>
<evidence type="ECO:0000259" key="13">
    <source>
        <dbReference type="Pfam" id="PF10509"/>
    </source>
</evidence>
<accession>A0A3B1CFS2</accession>
<feature type="domain" description="Galactokinase N-terminal" evidence="13">
    <location>
        <begin position="9"/>
        <end position="55"/>
    </location>
</feature>
<keyword evidence="7" id="KW-0067">ATP-binding</keyword>
<dbReference type="InterPro" id="IPR006203">
    <property type="entry name" value="GHMP_knse_ATP-bd_CS"/>
</dbReference>
<dbReference type="Pfam" id="PF00288">
    <property type="entry name" value="GHMP_kinases_N"/>
    <property type="match status" value="1"/>
</dbReference>
<dbReference type="InterPro" id="IPR006206">
    <property type="entry name" value="Mevalonate/galactokinase"/>
</dbReference>
<dbReference type="NCBIfam" id="TIGR00131">
    <property type="entry name" value="gal_kin"/>
    <property type="match status" value="1"/>
</dbReference>
<dbReference type="PROSITE" id="PS00106">
    <property type="entry name" value="GALACTOKINASE"/>
    <property type="match status" value="1"/>
</dbReference>
<keyword evidence="8" id="KW-0460">Magnesium</keyword>
<dbReference type="Gene3D" id="3.30.230.10">
    <property type="match status" value="1"/>
</dbReference>
<sequence length="386" mass="43565">MNKVEIKEIFKKNFNNQPIIIRAPGRINLIGEHTDYNDGYVLPASIDKAIYIAIANTNDVNSKIIAADLDDSIEFDLEQLDRSEKQWSNYIFGVIDQLRKAGYSSKNFNAVFGGDIPIGAGLSSSAALESGFAYAFKQLNKLSIDDLEIVKLSQKAEHEFVGVMCGIMDQFASVIGVKGKVIQLDCRSLDYKYFPFDYEDISIVLFDTGVSHSLASSEYNTRRSQCEEGVSIIQKHENNVNSLRDVDKQMLQKYKSEFDSVIYKRCEYVVEENSRVLLACEKLSEHDLDSFGRLMYETHEGLKNKYEVSCDELDYLVDQTLNIPGVLGARMMGGGFGGCTINLIRNEYLEETISTMSEVYENKFGRKLKSYITKIEDGTGELTDHN</sequence>
<dbReference type="InterPro" id="IPR019741">
    <property type="entry name" value="Galactokinase_CS"/>
</dbReference>
<gene>
    <name evidence="14" type="ORF">MNBD_IGNAVI01-1823</name>
</gene>
<organism evidence="14">
    <name type="scientific">hydrothermal vent metagenome</name>
    <dbReference type="NCBI Taxonomy" id="652676"/>
    <lineage>
        <taxon>unclassified sequences</taxon>
        <taxon>metagenomes</taxon>
        <taxon>ecological metagenomes</taxon>
    </lineage>
</organism>
<reference evidence="14" key="1">
    <citation type="submission" date="2018-06" db="EMBL/GenBank/DDBJ databases">
        <authorList>
            <person name="Zhirakovskaya E."/>
        </authorList>
    </citation>
    <scope>NUCLEOTIDE SEQUENCE</scope>
</reference>
<dbReference type="EC" id="2.7.1.6" evidence="14"/>
<dbReference type="GO" id="GO:0005524">
    <property type="term" value="F:ATP binding"/>
    <property type="evidence" value="ECO:0007669"/>
    <property type="project" value="UniProtKB-KW"/>
</dbReference>
<dbReference type="InterPro" id="IPR019539">
    <property type="entry name" value="GalKase_N"/>
</dbReference>
<feature type="domain" description="GHMP kinase N-terminal" evidence="11">
    <location>
        <begin position="89"/>
        <end position="176"/>
    </location>
</feature>
<evidence type="ECO:0000256" key="9">
    <source>
        <dbReference type="ARBA" id="ARBA00023144"/>
    </source>
</evidence>
<dbReference type="FunFam" id="3.30.230.10:FF:000017">
    <property type="entry name" value="Galactokinase"/>
    <property type="match status" value="1"/>
</dbReference>
<feature type="domain" description="GHMP kinase C-terminal" evidence="12">
    <location>
        <begin position="282"/>
        <end position="361"/>
    </location>
</feature>
<dbReference type="SUPFAM" id="SSF55060">
    <property type="entry name" value="GHMP Kinase, C-terminal domain"/>
    <property type="match status" value="1"/>
</dbReference>
<evidence type="ECO:0000259" key="12">
    <source>
        <dbReference type="Pfam" id="PF08544"/>
    </source>
</evidence>
<dbReference type="Pfam" id="PF10509">
    <property type="entry name" value="GalKase_gal_bdg"/>
    <property type="match status" value="1"/>
</dbReference>
<evidence type="ECO:0000256" key="7">
    <source>
        <dbReference type="ARBA" id="ARBA00022840"/>
    </source>
</evidence>